<keyword evidence="2" id="KW-0479">Metal-binding</keyword>
<dbReference type="PROSITE" id="PS51384">
    <property type="entry name" value="FAD_FR"/>
    <property type="match status" value="1"/>
</dbReference>
<dbReference type="OrthoDB" id="9806195at2"/>
<dbReference type="InterPro" id="IPR050415">
    <property type="entry name" value="MRET"/>
</dbReference>
<dbReference type="PROSITE" id="PS51085">
    <property type="entry name" value="2FE2S_FER_2"/>
    <property type="match status" value="1"/>
</dbReference>
<comment type="cofactor">
    <cofactor evidence="1">
        <name>FAD</name>
        <dbReference type="ChEBI" id="CHEBI:57692"/>
    </cofactor>
</comment>
<dbReference type="Pfam" id="PF00175">
    <property type="entry name" value="NAD_binding_1"/>
    <property type="match status" value="1"/>
</dbReference>
<dbReference type="PANTHER" id="PTHR47354:SF5">
    <property type="entry name" value="PROTEIN RFBI"/>
    <property type="match status" value="1"/>
</dbReference>
<evidence type="ECO:0000259" key="4">
    <source>
        <dbReference type="PROSITE" id="PS51085"/>
    </source>
</evidence>
<keyword evidence="2" id="KW-0411">Iron-sulfur</keyword>
<dbReference type="SUPFAM" id="SSF63380">
    <property type="entry name" value="Riboflavin synthase domain-like"/>
    <property type="match status" value="1"/>
</dbReference>
<dbReference type="Proteomes" id="UP000234341">
    <property type="component" value="Unassembled WGS sequence"/>
</dbReference>
<dbReference type="Pfam" id="PF00970">
    <property type="entry name" value="FAD_binding_6"/>
    <property type="match status" value="1"/>
</dbReference>
<evidence type="ECO:0000256" key="2">
    <source>
        <dbReference type="ARBA" id="ARBA00022714"/>
    </source>
</evidence>
<dbReference type="EMBL" id="PJRP01000004">
    <property type="protein sequence ID" value="PLQ00420.1"/>
    <property type="molecule type" value="Genomic_DNA"/>
</dbReference>
<reference evidence="6 7" key="1">
    <citation type="submission" date="2017-12" db="EMBL/GenBank/DDBJ databases">
        <title>Genome sequence of the active heterotrophic nitrifier-denitrifier, Cupriavidus pauculus UM1.</title>
        <authorList>
            <person name="Putonti C."/>
            <person name="Castignetti D."/>
        </authorList>
    </citation>
    <scope>NUCLEOTIDE SEQUENCE [LARGE SCALE GENOMIC DNA]</scope>
    <source>
        <strain evidence="6 7">UM1</strain>
    </source>
</reference>
<dbReference type="InterPro" id="IPR001041">
    <property type="entry name" value="2Fe-2S_ferredoxin-type"/>
</dbReference>
<dbReference type="InterPro" id="IPR017938">
    <property type="entry name" value="Riboflavin_synthase-like_b-brl"/>
</dbReference>
<name>A0A2N5CDU7_9BURK</name>
<dbReference type="Pfam" id="PF00111">
    <property type="entry name" value="Fer2"/>
    <property type="match status" value="1"/>
</dbReference>
<dbReference type="InterPro" id="IPR012675">
    <property type="entry name" value="Beta-grasp_dom_sf"/>
</dbReference>
<keyword evidence="2" id="KW-0001">2Fe-2S</keyword>
<organism evidence="6 7">
    <name type="scientific">Cupriavidus pauculus</name>
    <dbReference type="NCBI Taxonomy" id="82633"/>
    <lineage>
        <taxon>Bacteria</taxon>
        <taxon>Pseudomonadati</taxon>
        <taxon>Pseudomonadota</taxon>
        <taxon>Betaproteobacteria</taxon>
        <taxon>Burkholderiales</taxon>
        <taxon>Burkholderiaceae</taxon>
        <taxon>Cupriavidus</taxon>
    </lineage>
</organism>
<comment type="caution">
    <text evidence="6">The sequence shown here is derived from an EMBL/GenBank/DDBJ whole genome shotgun (WGS) entry which is preliminary data.</text>
</comment>
<evidence type="ECO:0000256" key="3">
    <source>
        <dbReference type="ARBA" id="ARBA00034078"/>
    </source>
</evidence>
<feature type="domain" description="2Fe-2S ferredoxin-type" evidence="4">
    <location>
        <begin position="4"/>
        <end position="94"/>
    </location>
</feature>
<dbReference type="Gene3D" id="3.10.20.30">
    <property type="match status" value="1"/>
</dbReference>
<dbReference type="GO" id="GO:0016491">
    <property type="term" value="F:oxidoreductase activity"/>
    <property type="evidence" value="ECO:0007669"/>
    <property type="project" value="InterPro"/>
</dbReference>
<evidence type="ECO:0000313" key="7">
    <source>
        <dbReference type="Proteomes" id="UP000234341"/>
    </source>
</evidence>
<dbReference type="InterPro" id="IPR001433">
    <property type="entry name" value="OxRdtase_FAD/NAD-bd"/>
</dbReference>
<dbReference type="InterPro" id="IPR039261">
    <property type="entry name" value="FNR_nucleotide-bd"/>
</dbReference>
<evidence type="ECO:0000259" key="5">
    <source>
        <dbReference type="PROSITE" id="PS51384"/>
    </source>
</evidence>
<dbReference type="InterPro" id="IPR008333">
    <property type="entry name" value="Cbr1-like_FAD-bd_dom"/>
</dbReference>
<accession>A0A2N5CDU7</accession>
<sequence length="347" mass="38250">MTRHTITLLPSGNQFQCDDGETILKAGLAAGLLMPYSCRSGVCNTCRGTVKQGKVDFGNVHPTYLSDDDKRAGKALLCSAKAIGDCSIEVRELDPAEAFPVRRLPCRVLHLERVAPDVMLITIGLPPNEPTVFKAGQYVDFVLKDGTRRSYSIATAPASEGVRQFDLHVRLVPGGRFTEHVFNAMKLRETMMLEMPLGSFYWRASSDKPMIMLASGTGYAPIKSIIDYSIACGNTRPITLYWGGRTRACIYMASLVEKLVAEHDHIKFIPVVSDATPECNWTGRSGFVHEAVMKDFPDMSAYQVYACGAPVVVESARRDFTARCGLPEDEFYADSFINEADRQRAAA</sequence>
<dbReference type="PRINTS" id="PR00371">
    <property type="entry name" value="FPNCR"/>
</dbReference>
<keyword evidence="2" id="KW-0408">Iron</keyword>
<dbReference type="GO" id="GO:0051537">
    <property type="term" value="F:2 iron, 2 sulfur cluster binding"/>
    <property type="evidence" value="ECO:0007669"/>
    <property type="project" value="UniProtKB-KW"/>
</dbReference>
<dbReference type="RefSeq" id="WP_101681789.1">
    <property type="nucleotide sequence ID" value="NZ_PJRP01000004.1"/>
</dbReference>
<dbReference type="InterPro" id="IPR036010">
    <property type="entry name" value="2Fe-2S_ferredoxin-like_sf"/>
</dbReference>
<dbReference type="InterPro" id="IPR001709">
    <property type="entry name" value="Flavoprot_Pyr_Nucl_cyt_Rdtase"/>
</dbReference>
<gene>
    <name evidence="6" type="ORF">CYJ10_12405</name>
</gene>
<dbReference type="Gene3D" id="2.40.30.10">
    <property type="entry name" value="Translation factors"/>
    <property type="match status" value="1"/>
</dbReference>
<dbReference type="CDD" id="cd06189">
    <property type="entry name" value="flavin_oxioreductase"/>
    <property type="match status" value="1"/>
</dbReference>
<comment type="cofactor">
    <cofactor evidence="3">
        <name>[2Fe-2S] cluster</name>
        <dbReference type="ChEBI" id="CHEBI:190135"/>
    </cofactor>
</comment>
<dbReference type="SUPFAM" id="SSF54292">
    <property type="entry name" value="2Fe-2S ferredoxin-like"/>
    <property type="match status" value="1"/>
</dbReference>
<evidence type="ECO:0000256" key="1">
    <source>
        <dbReference type="ARBA" id="ARBA00001974"/>
    </source>
</evidence>
<dbReference type="Gene3D" id="3.40.50.80">
    <property type="entry name" value="Nucleotide-binding domain of ferredoxin-NADP reductase (FNR) module"/>
    <property type="match status" value="1"/>
</dbReference>
<dbReference type="PANTHER" id="PTHR47354">
    <property type="entry name" value="NADH OXIDOREDUCTASE HCR"/>
    <property type="match status" value="1"/>
</dbReference>
<dbReference type="CDD" id="cd00207">
    <property type="entry name" value="fer2"/>
    <property type="match status" value="1"/>
</dbReference>
<dbReference type="PRINTS" id="PR00410">
    <property type="entry name" value="PHEHYDRXLASE"/>
</dbReference>
<dbReference type="InterPro" id="IPR017927">
    <property type="entry name" value="FAD-bd_FR_type"/>
</dbReference>
<dbReference type="AlphaFoldDB" id="A0A2N5CDU7"/>
<feature type="domain" description="FAD-binding FR-type" evidence="5">
    <location>
        <begin position="101"/>
        <end position="203"/>
    </location>
</feature>
<evidence type="ECO:0000313" key="6">
    <source>
        <dbReference type="EMBL" id="PLQ00420.1"/>
    </source>
</evidence>
<proteinExistence type="predicted"/>
<protein>
    <submittedName>
        <fullName evidence="6">CDP-6-deoxy-delta-3,4-glucoseen reductase</fullName>
    </submittedName>
</protein>
<dbReference type="SUPFAM" id="SSF52343">
    <property type="entry name" value="Ferredoxin reductase-like, C-terminal NADP-linked domain"/>
    <property type="match status" value="1"/>
</dbReference>